<feature type="compositionally biased region" description="Acidic residues" evidence="1">
    <location>
        <begin position="375"/>
        <end position="406"/>
    </location>
</feature>
<dbReference type="EMBL" id="KE361631">
    <property type="protein sequence ID" value="EPQ29321.1"/>
    <property type="molecule type" value="Genomic_DNA"/>
</dbReference>
<organism evidence="2 3">
    <name type="scientific">Pseudozyma flocculosa PF-1</name>
    <dbReference type="NCBI Taxonomy" id="1277687"/>
    <lineage>
        <taxon>Eukaryota</taxon>
        <taxon>Fungi</taxon>
        <taxon>Dikarya</taxon>
        <taxon>Basidiomycota</taxon>
        <taxon>Ustilaginomycotina</taxon>
        <taxon>Ustilaginomycetes</taxon>
        <taxon>Ustilaginales</taxon>
        <taxon>Ustilaginaceae</taxon>
        <taxon>Pseudozyma</taxon>
    </lineage>
</organism>
<accession>A0A061HFA6</accession>
<dbReference type="KEGG" id="pfp:PFL1_03076"/>
<feature type="compositionally biased region" description="Low complexity" evidence="1">
    <location>
        <begin position="201"/>
        <end position="215"/>
    </location>
</feature>
<gene>
    <name evidence="2" type="ORF">PFL1_03076</name>
</gene>
<reference evidence="2 3" key="1">
    <citation type="journal article" date="2013" name="Plant Cell">
        <title>The transition from a phytopathogenic smut ancestor to an anamorphic biocontrol agent deciphered by comparative whole-genome analysis.</title>
        <authorList>
            <person name="Lefebvre F."/>
            <person name="Joly D.L."/>
            <person name="Labbe C."/>
            <person name="Teichmann B."/>
            <person name="Linning R."/>
            <person name="Belzile F."/>
            <person name="Bakkeren G."/>
            <person name="Belanger R.R."/>
        </authorList>
    </citation>
    <scope>NUCLEOTIDE SEQUENCE [LARGE SCALE GENOMIC DNA]</scope>
    <source>
        <strain evidence="2 3">PF-1</strain>
    </source>
</reference>
<feature type="compositionally biased region" description="Low complexity" evidence="1">
    <location>
        <begin position="161"/>
        <end position="177"/>
    </location>
</feature>
<feature type="region of interest" description="Disordered" evidence="1">
    <location>
        <begin position="228"/>
        <end position="637"/>
    </location>
</feature>
<dbReference type="HOGENOM" id="CLU_328482_0_0_1"/>
<evidence type="ECO:0000313" key="3">
    <source>
        <dbReference type="Proteomes" id="UP000053664"/>
    </source>
</evidence>
<feature type="compositionally biased region" description="Low complexity" evidence="1">
    <location>
        <begin position="508"/>
        <end position="520"/>
    </location>
</feature>
<feature type="compositionally biased region" description="Basic and acidic residues" evidence="1">
    <location>
        <begin position="417"/>
        <end position="436"/>
    </location>
</feature>
<name>A0A061HFA6_9BASI</name>
<feature type="compositionally biased region" description="Basic and acidic residues" evidence="1">
    <location>
        <begin position="565"/>
        <end position="592"/>
    </location>
</feature>
<protein>
    <submittedName>
        <fullName evidence="2">Uncharacterized protein</fullName>
    </submittedName>
</protein>
<feature type="compositionally biased region" description="Low complexity" evidence="1">
    <location>
        <begin position="449"/>
        <end position="468"/>
    </location>
</feature>
<feature type="compositionally biased region" description="Polar residues" evidence="1">
    <location>
        <begin position="1"/>
        <end position="10"/>
    </location>
</feature>
<feature type="region of interest" description="Disordered" evidence="1">
    <location>
        <begin position="146"/>
        <end position="215"/>
    </location>
</feature>
<feature type="region of interest" description="Disordered" evidence="1">
    <location>
        <begin position="1"/>
        <end position="25"/>
    </location>
</feature>
<feature type="compositionally biased region" description="Low complexity" evidence="1">
    <location>
        <begin position="305"/>
        <end position="366"/>
    </location>
</feature>
<evidence type="ECO:0000313" key="2">
    <source>
        <dbReference type="EMBL" id="EPQ29321.1"/>
    </source>
</evidence>
<feature type="compositionally biased region" description="Basic and acidic residues" evidence="1">
    <location>
        <begin position="607"/>
        <end position="621"/>
    </location>
</feature>
<evidence type="ECO:0000256" key="1">
    <source>
        <dbReference type="SAM" id="MobiDB-lite"/>
    </source>
</evidence>
<dbReference type="Proteomes" id="UP000053664">
    <property type="component" value="Unassembled WGS sequence"/>
</dbReference>
<feature type="compositionally biased region" description="Low complexity" evidence="1">
    <location>
        <begin position="255"/>
        <end position="267"/>
    </location>
</feature>
<feature type="compositionally biased region" description="Acidic residues" evidence="1">
    <location>
        <begin position="622"/>
        <end position="637"/>
    </location>
</feature>
<proteinExistence type="predicted"/>
<dbReference type="AlphaFoldDB" id="A0A061HFA6"/>
<dbReference type="GeneID" id="19317187"/>
<feature type="compositionally biased region" description="Low complexity" evidence="1">
    <location>
        <begin position="481"/>
        <end position="494"/>
    </location>
</feature>
<feature type="compositionally biased region" description="Pro residues" evidence="1">
    <location>
        <begin position="268"/>
        <end position="279"/>
    </location>
</feature>
<sequence length="875" mass="94322">MTSPSQSSSFRAGWPSVSPSPPLSPSLAFYSASARSCKRFDEVGDVYLSSRAQDGDARAILSDSFLNAAEEEARTDRRHTIDTALTATRGAANRAKGGAREKEANKDMMQAVVGRREGANEADERAHHLLVAAFEAAALAVEAPVADSSAQSRPRHATAGWPASAASWPMPMSSHSSNQPSVRAAHEPPRAGQSAGHPRRVPAQTPAPAQAPAPARAPALAFLASVPRPGEGAQQRPDARPGPMTAFPPQPGQQASRPSFAGPSSSPSTPPLELPPRPLLIPARASLATQRHPIRSAPHPPPSCPTTTTIVLTTNNSTTTSATDDTPTTTATTTQASAGGCSTSTTAAATSSCSSSSSSASCPLSGSDREASSLADEEELGEEETTTSLSEDDDDDDEDLFDDEYLEVPSSARKTRERTNGWEWVRRSSVSREHARVGTTPSTKVQAIATRSRSASVSAARASSSVTANAQQSQSAAPDGSSRTRTRSATLASRGVAIAEPLIPPPTSKAAPTTATATPAGSKVKLPSKFAPIRLPLRPPSRFHRSETPPAPPSSLLRAAQRKRSINERGRVAMRRSDPRPSSEDGDGRETSSSKGKARSQSGDDDNERRARRDEDQRAGEEAEDTDEEIEEDEDDDGAFVVNKRKCARTEDGRVWTVSPNLNLVLLELTPYARATLCKKCNQQIPPCTYRIQITHGANEQKTRGPPTGERRKWHVSCYESEYALENPNRMRLFFPSSNFVDDTALELVANWCRVRNGLPPLTRQQMAYAAWGDEADSKAHAKWWEEPACFVYTSNVHLSRHGGKRVKKSRKLNDIDICEVSSTETLTQLLRRIKNVPKRFSPGHPLRKLMPATSPVPGFLRLGGVTEFDQWYRV</sequence>
<dbReference type="RefSeq" id="XP_007878783.1">
    <property type="nucleotide sequence ID" value="XM_007880592.1"/>
</dbReference>